<dbReference type="PROSITE" id="PS51257">
    <property type="entry name" value="PROKAR_LIPOPROTEIN"/>
    <property type="match status" value="1"/>
</dbReference>
<dbReference type="KEGG" id="ffa:FFWV33_00940"/>
<keyword evidence="2" id="KW-1185">Reference proteome</keyword>
<dbReference type="EMBL" id="CP020918">
    <property type="protein sequence ID" value="AWG20189.1"/>
    <property type="molecule type" value="Genomic_DNA"/>
</dbReference>
<name>A0A2S1L8V9_9FLAO</name>
<protein>
    <submittedName>
        <fullName evidence="1">Uncharacterized protein</fullName>
    </submittedName>
</protein>
<sequence>MKKIVVALSLLAVFACKNKEEQNDEPGIMDAVESVKSMNKGADAIKDYEKITEDLKKLTPVKNDVYKAVLVETLGDLPRTKFSAGNNAAAAGLSTAEATYSNAEGKAVKVTIFDGAGETGSALITILHMTIAMGMESIEGTKTMQTEEIDGNMCSTQNDTNPDSYNNSSINFIYNDRFQITLEGTKIQLEELKSYLAKLDLSHLK</sequence>
<evidence type="ECO:0000313" key="2">
    <source>
        <dbReference type="Proteomes" id="UP000244527"/>
    </source>
</evidence>
<accession>A0A2S1L8V9</accession>
<dbReference type="Proteomes" id="UP000244527">
    <property type="component" value="Chromosome"/>
</dbReference>
<organism evidence="1 2">
    <name type="scientific">Flavobacterium faecale</name>
    <dbReference type="NCBI Taxonomy" id="1355330"/>
    <lineage>
        <taxon>Bacteria</taxon>
        <taxon>Pseudomonadati</taxon>
        <taxon>Bacteroidota</taxon>
        <taxon>Flavobacteriia</taxon>
        <taxon>Flavobacteriales</taxon>
        <taxon>Flavobacteriaceae</taxon>
        <taxon>Flavobacterium</taxon>
    </lineage>
</organism>
<dbReference type="OrthoDB" id="1257726at2"/>
<dbReference type="AlphaFoldDB" id="A0A2S1L8V9"/>
<gene>
    <name evidence="1" type="ORF">FFWV33_00940</name>
</gene>
<dbReference type="RefSeq" id="WP_108739156.1">
    <property type="nucleotide sequence ID" value="NZ_CP020918.1"/>
</dbReference>
<evidence type="ECO:0000313" key="1">
    <source>
        <dbReference type="EMBL" id="AWG20189.1"/>
    </source>
</evidence>
<reference evidence="1 2" key="1">
    <citation type="submission" date="2017-04" db="EMBL/GenBank/DDBJ databases">
        <title>Compelte genome sequence of WV33.</title>
        <authorList>
            <person name="Lee P.C."/>
        </authorList>
    </citation>
    <scope>NUCLEOTIDE SEQUENCE [LARGE SCALE GENOMIC DNA]</scope>
    <source>
        <strain evidence="1 2">WV33</strain>
    </source>
</reference>
<proteinExistence type="predicted"/>